<keyword evidence="12 13" id="KW-0472">Membrane</keyword>
<dbReference type="SMART" id="SM00387">
    <property type="entry name" value="HATPase_c"/>
    <property type="match status" value="1"/>
</dbReference>
<dbReference type="Pfam" id="PF02518">
    <property type="entry name" value="HATPase_c"/>
    <property type="match status" value="1"/>
</dbReference>
<evidence type="ECO:0000256" key="13">
    <source>
        <dbReference type="SAM" id="Phobius"/>
    </source>
</evidence>
<dbReference type="PANTHER" id="PTHR41523">
    <property type="entry name" value="TWO-COMPONENT SYSTEM SENSOR PROTEIN"/>
    <property type="match status" value="1"/>
</dbReference>
<dbReference type="EC" id="2.7.13.3" evidence="3"/>
<dbReference type="SUPFAM" id="SSF55874">
    <property type="entry name" value="ATPase domain of HSP90 chaperone/DNA topoisomerase II/histidine kinase"/>
    <property type="match status" value="1"/>
</dbReference>
<keyword evidence="11 13" id="KW-1133">Transmembrane helix</keyword>
<accession>A0ABW9YW51</accession>
<comment type="caution">
    <text evidence="16">The sequence shown here is derived from an EMBL/GenBank/DDBJ whole genome shotgun (WGS) entry which is preliminary data.</text>
</comment>
<evidence type="ECO:0000256" key="3">
    <source>
        <dbReference type="ARBA" id="ARBA00012438"/>
    </source>
</evidence>
<feature type="domain" description="HAMP" evidence="15">
    <location>
        <begin position="297"/>
        <end position="350"/>
    </location>
</feature>
<dbReference type="Proteomes" id="UP000818323">
    <property type="component" value="Unassembled WGS sequence"/>
</dbReference>
<dbReference type="Pfam" id="PF00672">
    <property type="entry name" value="HAMP"/>
    <property type="match status" value="1"/>
</dbReference>
<comment type="subcellular location">
    <subcellularLocation>
        <location evidence="2">Cell membrane</location>
        <topology evidence="2">Multi-pass membrane protein</topology>
    </subcellularLocation>
</comment>
<dbReference type="RefSeq" id="WP_161722242.1">
    <property type="nucleotide sequence ID" value="NZ_JAAAXI010000003.1"/>
</dbReference>
<reference evidence="16 17" key="1">
    <citation type="submission" date="2020-01" db="EMBL/GenBank/DDBJ databases">
        <title>Microvirga sp. nov., an arsenate reduction bacterium isolated from Tibet hotspring sediments.</title>
        <authorList>
            <person name="Yuan C.-G."/>
        </authorList>
    </citation>
    <scope>NUCLEOTIDE SEQUENCE [LARGE SCALE GENOMIC DNA]</scope>
    <source>
        <strain evidence="16 17">SYSU G3D203</strain>
    </source>
</reference>
<evidence type="ECO:0000256" key="10">
    <source>
        <dbReference type="ARBA" id="ARBA00022840"/>
    </source>
</evidence>
<evidence type="ECO:0000256" key="8">
    <source>
        <dbReference type="ARBA" id="ARBA00022741"/>
    </source>
</evidence>
<keyword evidence="17" id="KW-1185">Reference proteome</keyword>
<evidence type="ECO:0000259" key="15">
    <source>
        <dbReference type="PROSITE" id="PS50885"/>
    </source>
</evidence>
<dbReference type="CDD" id="cd12914">
    <property type="entry name" value="PDC1_DGC_like"/>
    <property type="match status" value="1"/>
</dbReference>
<gene>
    <name evidence="16" type="ORF">GR303_09090</name>
</gene>
<keyword evidence="7 13" id="KW-0812">Transmembrane</keyword>
<dbReference type="InterPro" id="IPR011495">
    <property type="entry name" value="Sig_transdc_His_kin_sub2_dim/P"/>
</dbReference>
<dbReference type="PANTHER" id="PTHR41523:SF8">
    <property type="entry name" value="ETHYLENE RESPONSE SENSOR PROTEIN"/>
    <property type="match status" value="1"/>
</dbReference>
<evidence type="ECO:0000256" key="12">
    <source>
        <dbReference type="ARBA" id="ARBA00023136"/>
    </source>
</evidence>
<keyword evidence="5" id="KW-0597">Phosphoprotein</keyword>
<dbReference type="CDD" id="cd12915">
    <property type="entry name" value="PDC2_DGC_like"/>
    <property type="match status" value="1"/>
</dbReference>
<dbReference type="Gene3D" id="3.30.450.20">
    <property type="entry name" value="PAS domain"/>
    <property type="match status" value="2"/>
</dbReference>
<evidence type="ECO:0000256" key="1">
    <source>
        <dbReference type="ARBA" id="ARBA00000085"/>
    </source>
</evidence>
<dbReference type="InterPro" id="IPR005467">
    <property type="entry name" value="His_kinase_dom"/>
</dbReference>
<proteinExistence type="predicted"/>
<dbReference type="Gene3D" id="3.30.565.10">
    <property type="entry name" value="Histidine kinase-like ATPase, C-terminal domain"/>
    <property type="match status" value="1"/>
</dbReference>
<dbReference type="InterPro" id="IPR033479">
    <property type="entry name" value="dCache_1"/>
</dbReference>
<keyword evidence="6" id="KW-0808">Transferase</keyword>
<dbReference type="InterPro" id="IPR003594">
    <property type="entry name" value="HATPase_dom"/>
</dbReference>
<name>A0ABW9YW51_9HYPH</name>
<protein>
    <recommendedName>
        <fullName evidence="3">histidine kinase</fullName>
        <ecNumber evidence="3">2.7.13.3</ecNumber>
    </recommendedName>
</protein>
<comment type="catalytic activity">
    <reaction evidence="1">
        <text>ATP + protein L-histidine = ADP + protein N-phospho-L-histidine.</text>
        <dbReference type="EC" id="2.7.13.3"/>
    </reaction>
</comment>
<evidence type="ECO:0000256" key="2">
    <source>
        <dbReference type="ARBA" id="ARBA00004651"/>
    </source>
</evidence>
<dbReference type="Pfam" id="PF07568">
    <property type="entry name" value="HisKA_2"/>
    <property type="match status" value="1"/>
</dbReference>
<dbReference type="InterPro" id="IPR003660">
    <property type="entry name" value="HAMP_dom"/>
</dbReference>
<sequence length="565" mass="61981">MTLRTRLYLLVFLALAPAIALLFYNDWSDRKHREIQAEADALRYARLVSSEMDRLFEGVRAQLSAVAEAPVVQGFQDPECGRYLRRLESTNAATTSVSVYDVNGDRRCSAVDLVNITDRPYFRQALQSDEFIVGEYVVGKTSGLPVLPFAMRIKREGQVIGVIVTTLRLDWLGQYLAERSGDFPSRSSITVIDRAGTILVRIPNREREGTKLARYPQLLTAQQSGTLRSTAENTADGVARLLGYTAVEERPRGIGVSVGIPLDVIFAGLEEARLRNLLLVTLTAFLALFAAHLAGRAFVIQPVSKLLGAAERLRKGDLEARVDVGNPRSELGRLAEAFNAMAADLEKSLQYKDLLLRELSHRVMNSLQTIGSLFIMQAKAMKDAESRGLFDQAASRINSVALAYRRLHAARGVEVVEFATFIRELCAELQASMLSAGNPIVVEADPILLSPDQAMPLALVVNELVTNAIKHGGMEPSITIKLGRSSEGCRLAVRNRGELPPNYDLTMTKGFGMRMVRSTVAQIGGHLEAASMAGETEFAITFQPSVQQMAIARVVEGHQEAVGER</sequence>
<dbReference type="SUPFAM" id="SSF158472">
    <property type="entry name" value="HAMP domain-like"/>
    <property type="match status" value="1"/>
</dbReference>
<dbReference type="EMBL" id="JAAAXJ010000004">
    <property type="protein sequence ID" value="NBJ24509.1"/>
    <property type="molecule type" value="Genomic_DNA"/>
</dbReference>
<dbReference type="SUPFAM" id="SSF103190">
    <property type="entry name" value="Sensory domain-like"/>
    <property type="match status" value="1"/>
</dbReference>
<evidence type="ECO:0000256" key="11">
    <source>
        <dbReference type="ARBA" id="ARBA00022989"/>
    </source>
</evidence>
<dbReference type="PROSITE" id="PS50109">
    <property type="entry name" value="HIS_KIN"/>
    <property type="match status" value="1"/>
</dbReference>
<keyword evidence="4" id="KW-1003">Cell membrane</keyword>
<evidence type="ECO:0000256" key="4">
    <source>
        <dbReference type="ARBA" id="ARBA00022475"/>
    </source>
</evidence>
<organism evidence="16 17">
    <name type="scientific">Microvirga arsenatis</name>
    <dbReference type="NCBI Taxonomy" id="2692265"/>
    <lineage>
        <taxon>Bacteria</taxon>
        <taxon>Pseudomonadati</taxon>
        <taxon>Pseudomonadota</taxon>
        <taxon>Alphaproteobacteria</taxon>
        <taxon>Hyphomicrobiales</taxon>
        <taxon>Methylobacteriaceae</taxon>
        <taxon>Microvirga</taxon>
    </lineage>
</organism>
<feature type="domain" description="Histidine kinase" evidence="14">
    <location>
        <begin position="358"/>
        <end position="546"/>
    </location>
</feature>
<feature type="transmembrane region" description="Helical" evidence="13">
    <location>
        <begin position="6"/>
        <end position="24"/>
    </location>
</feature>
<dbReference type="CDD" id="cd06225">
    <property type="entry name" value="HAMP"/>
    <property type="match status" value="1"/>
</dbReference>
<evidence type="ECO:0000256" key="9">
    <source>
        <dbReference type="ARBA" id="ARBA00022777"/>
    </source>
</evidence>
<dbReference type="InterPro" id="IPR036890">
    <property type="entry name" value="HATPase_C_sf"/>
</dbReference>
<keyword evidence="9" id="KW-0418">Kinase</keyword>
<evidence type="ECO:0000256" key="6">
    <source>
        <dbReference type="ARBA" id="ARBA00022679"/>
    </source>
</evidence>
<dbReference type="Gene3D" id="1.10.287.130">
    <property type="match status" value="1"/>
</dbReference>
<evidence type="ECO:0000259" key="14">
    <source>
        <dbReference type="PROSITE" id="PS50109"/>
    </source>
</evidence>
<evidence type="ECO:0000256" key="7">
    <source>
        <dbReference type="ARBA" id="ARBA00022692"/>
    </source>
</evidence>
<evidence type="ECO:0000313" key="17">
    <source>
        <dbReference type="Proteomes" id="UP000818323"/>
    </source>
</evidence>
<evidence type="ECO:0000313" key="16">
    <source>
        <dbReference type="EMBL" id="NBJ24509.1"/>
    </source>
</evidence>
<dbReference type="Pfam" id="PF02743">
    <property type="entry name" value="dCache_1"/>
    <property type="match status" value="1"/>
</dbReference>
<keyword evidence="8" id="KW-0547">Nucleotide-binding</keyword>
<evidence type="ECO:0000256" key="5">
    <source>
        <dbReference type="ARBA" id="ARBA00022553"/>
    </source>
</evidence>
<dbReference type="InterPro" id="IPR029151">
    <property type="entry name" value="Sensor-like_sf"/>
</dbReference>
<dbReference type="PROSITE" id="PS50885">
    <property type="entry name" value="HAMP"/>
    <property type="match status" value="1"/>
</dbReference>
<keyword evidence="10" id="KW-0067">ATP-binding</keyword>
<dbReference type="SMART" id="SM00304">
    <property type="entry name" value="HAMP"/>
    <property type="match status" value="1"/>
</dbReference>